<evidence type="ECO:0000313" key="1">
    <source>
        <dbReference type="EMBL" id="MEQ2228888.1"/>
    </source>
</evidence>
<protein>
    <submittedName>
        <fullName evidence="1">Uncharacterized protein</fullName>
    </submittedName>
</protein>
<organism evidence="1 2">
    <name type="scientific">Ilyodon furcidens</name>
    <name type="common">goldbreast splitfin</name>
    <dbReference type="NCBI Taxonomy" id="33524"/>
    <lineage>
        <taxon>Eukaryota</taxon>
        <taxon>Metazoa</taxon>
        <taxon>Chordata</taxon>
        <taxon>Craniata</taxon>
        <taxon>Vertebrata</taxon>
        <taxon>Euteleostomi</taxon>
        <taxon>Actinopterygii</taxon>
        <taxon>Neopterygii</taxon>
        <taxon>Teleostei</taxon>
        <taxon>Neoteleostei</taxon>
        <taxon>Acanthomorphata</taxon>
        <taxon>Ovalentaria</taxon>
        <taxon>Atherinomorphae</taxon>
        <taxon>Cyprinodontiformes</taxon>
        <taxon>Goodeidae</taxon>
        <taxon>Ilyodon</taxon>
    </lineage>
</organism>
<sequence length="138" mass="16076">MLQLWGLSENVCFEDYFEDLLGLKPAPNNGTHGSLNHLLRTPTFRPTMPEEVSRPTTSNLVPMVTNDLGCSCDEKNKVEELNRRLRQAIDGQFVIMLLKMLEDMQAEIYRYIMLKKQTHSMNFFTFFHTKTTGIYAFY</sequence>
<dbReference type="InterPro" id="IPR017850">
    <property type="entry name" value="Alkaline_phosphatase_core_sf"/>
</dbReference>
<dbReference type="Gene3D" id="3.40.720.10">
    <property type="entry name" value="Alkaline Phosphatase, subunit A"/>
    <property type="match status" value="1"/>
</dbReference>
<evidence type="ECO:0000313" key="2">
    <source>
        <dbReference type="Proteomes" id="UP001482620"/>
    </source>
</evidence>
<gene>
    <name evidence="1" type="ORF">ILYODFUR_013274</name>
</gene>
<keyword evidence="2" id="KW-1185">Reference proteome</keyword>
<comment type="caution">
    <text evidence="1">The sequence shown here is derived from an EMBL/GenBank/DDBJ whole genome shotgun (WGS) entry which is preliminary data.</text>
</comment>
<dbReference type="EMBL" id="JAHRIQ010024241">
    <property type="protein sequence ID" value="MEQ2228888.1"/>
    <property type="molecule type" value="Genomic_DNA"/>
</dbReference>
<accession>A0ABV0T7M4</accession>
<dbReference type="Proteomes" id="UP001482620">
    <property type="component" value="Unassembled WGS sequence"/>
</dbReference>
<reference evidence="1 2" key="1">
    <citation type="submission" date="2021-06" db="EMBL/GenBank/DDBJ databases">
        <authorList>
            <person name="Palmer J.M."/>
        </authorList>
    </citation>
    <scope>NUCLEOTIDE SEQUENCE [LARGE SCALE GENOMIC DNA]</scope>
    <source>
        <strain evidence="2">if_2019</strain>
        <tissue evidence="1">Muscle</tissue>
    </source>
</reference>
<name>A0ABV0T7M4_9TELE</name>
<proteinExistence type="predicted"/>